<dbReference type="PANTHER" id="PTHR34034">
    <property type="entry name" value="PROTEIN FAM180A-RELATED"/>
    <property type="match status" value="1"/>
</dbReference>
<dbReference type="Pfam" id="PF15173">
    <property type="entry name" value="FAM180"/>
    <property type="match status" value="1"/>
</dbReference>
<feature type="signal peptide" evidence="1">
    <location>
        <begin position="1"/>
        <end position="25"/>
    </location>
</feature>
<dbReference type="PANTHER" id="PTHR34034:SF2">
    <property type="entry name" value="PROTEIN FAM180A"/>
    <property type="match status" value="1"/>
</dbReference>
<name>A0A8S4BFJ9_9TELE</name>
<keyword evidence="1" id="KW-0732">Signal</keyword>
<protein>
    <submittedName>
        <fullName evidence="2">(Atlantic silverside) hypothetical protein</fullName>
    </submittedName>
</protein>
<evidence type="ECO:0000256" key="1">
    <source>
        <dbReference type="SAM" id="SignalP"/>
    </source>
</evidence>
<evidence type="ECO:0000313" key="2">
    <source>
        <dbReference type="EMBL" id="CAG5958333.1"/>
    </source>
</evidence>
<dbReference type="AlphaFoldDB" id="A0A8S4BFJ9"/>
<organism evidence="2 3">
    <name type="scientific">Menidia menidia</name>
    <name type="common">Atlantic silverside</name>
    <dbReference type="NCBI Taxonomy" id="238744"/>
    <lineage>
        <taxon>Eukaryota</taxon>
        <taxon>Metazoa</taxon>
        <taxon>Chordata</taxon>
        <taxon>Craniata</taxon>
        <taxon>Vertebrata</taxon>
        <taxon>Euteleostomi</taxon>
        <taxon>Actinopterygii</taxon>
        <taxon>Neopterygii</taxon>
        <taxon>Teleostei</taxon>
        <taxon>Neoteleostei</taxon>
        <taxon>Acanthomorphata</taxon>
        <taxon>Ovalentaria</taxon>
        <taxon>Atherinomorphae</taxon>
        <taxon>Atheriniformes</taxon>
        <taxon>Atherinopsidae</taxon>
        <taxon>Menidiinae</taxon>
        <taxon>Menidia</taxon>
    </lineage>
</organism>
<sequence length="168" mass="19098">MFTWRTLAAGLVYCCLRMCLIQCQSRVLFPAASRIRRGLTTEVNPTFHNSISDAHLLFEILMTGIRFEPSGGFSVEDPELSSLRKTRSLDIICEEIIPKQQTDVLRLVSDLSNHTSRLGQEDFERTMLTLVYASQQMIGPTAEHQKELWAQSFVGLYKAIKKDLTLTD</sequence>
<comment type="caution">
    <text evidence="2">The sequence shown here is derived from an EMBL/GenBank/DDBJ whole genome shotgun (WGS) entry which is preliminary data.</text>
</comment>
<dbReference type="InterPro" id="IPR029170">
    <property type="entry name" value="FAM180"/>
</dbReference>
<dbReference type="EMBL" id="CAJRST010022223">
    <property type="protein sequence ID" value="CAG5958333.1"/>
    <property type="molecule type" value="Genomic_DNA"/>
</dbReference>
<gene>
    <name evidence="2" type="ORF">MMEN_LOCUS15158</name>
</gene>
<feature type="chain" id="PRO_5035858007" evidence="1">
    <location>
        <begin position="26"/>
        <end position="168"/>
    </location>
</feature>
<reference evidence="2" key="1">
    <citation type="submission" date="2021-05" db="EMBL/GenBank/DDBJ databases">
        <authorList>
            <person name="Tigano A."/>
        </authorList>
    </citation>
    <scope>NUCLEOTIDE SEQUENCE</scope>
</reference>
<keyword evidence="3" id="KW-1185">Reference proteome</keyword>
<accession>A0A8S4BFJ9</accession>
<proteinExistence type="predicted"/>
<dbReference type="Proteomes" id="UP000677803">
    <property type="component" value="Unassembled WGS sequence"/>
</dbReference>
<evidence type="ECO:0000313" key="3">
    <source>
        <dbReference type="Proteomes" id="UP000677803"/>
    </source>
</evidence>
<dbReference type="OrthoDB" id="8913792at2759"/>